<dbReference type="InterPro" id="IPR003838">
    <property type="entry name" value="ABC3_permease_C"/>
</dbReference>
<evidence type="ECO:0000256" key="2">
    <source>
        <dbReference type="ARBA" id="ARBA00022475"/>
    </source>
</evidence>
<evidence type="ECO:0000259" key="8">
    <source>
        <dbReference type="Pfam" id="PF02687"/>
    </source>
</evidence>
<evidence type="ECO:0000256" key="3">
    <source>
        <dbReference type="ARBA" id="ARBA00022692"/>
    </source>
</evidence>
<dbReference type="Pfam" id="PF02687">
    <property type="entry name" value="FtsX"/>
    <property type="match status" value="2"/>
</dbReference>
<feature type="transmembrane region" description="Helical" evidence="7">
    <location>
        <begin position="1108"/>
        <end position="1126"/>
    </location>
</feature>
<keyword evidence="6" id="KW-0175">Coiled coil</keyword>
<feature type="coiled-coil region" evidence="6">
    <location>
        <begin position="534"/>
        <end position="579"/>
    </location>
</feature>
<gene>
    <name evidence="9" type="ORF">GCM10022410_11190</name>
</gene>
<keyword evidence="2" id="KW-1003">Cell membrane</keyword>
<protein>
    <submittedName>
        <fullName evidence="9">ABC transporter permease</fullName>
    </submittedName>
</protein>
<keyword evidence="10" id="KW-1185">Reference proteome</keyword>
<feature type="transmembrane region" description="Helical" evidence="7">
    <location>
        <begin position="781"/>
        <end position="801"/>
    </location>
</feature>
<comment type="caution">
    <text evidence="9">The sequence shown here is derived from an EMBL/GenBank/DDBJ whole genome shotgun (WGS) entry which is preliminary data.</text>
</comment>
<dbReference type="EMBL" id="BAABDL010000058">
    <property type="protein sequence ID" value="GAA4066610.1"/>
    <property type="molecule type" value="Genomic_DNA"/>
</dbReference>
<feature type="coiled-coil region" evidence="6">
    <location>
        <begin position="259"/>
        <end position="395"/>
    </location>
</feature>
<evidence type="ECO:0000313" key="9">
    <source>
        <dbReference type="EMBL" id="GAA4066610.1"/>
    </source>
</evidence>
<feature type="transmembrane region" description="Helical" evidence="7">
    <location>
        <begin position="612"/>
        <end position="632"/>
    </location>
</feature>
<evidence type="ECO:0000313" key="10">
    <source>
        <dbReference type="Proteomes" id="UP001501734"/>
    </source>
</evidence>
<feature type="transmembrane region" description="Helical" evidence="7">
    <location>
        <begin position="660"/>
        <end position="693"/>
    </location>
</feature>
<feature type="transmembrane region" description="Helical" evidence="7">
    <location>
        <begin position="1067"/>
        <end position="1088"/>
    </location>
</feature>
<comment type="subcellular location">
    <subcellularLocation>
        <location evidence="1">Cell membrane</location>
        <topology evidence="1">Multi-pass membrane protein</topology>
    </subcellularLocation>
</comment>
<evidence type="ECO:0000256" key="6">
    <source>
        <dbReference type="SAM" id="Coils"/>
    </source>
</evidence>
<evidence type="ECO:0000256" key="4">
    <source>
        <dbReference type="ARBA" id="ARBA00022989"/>
    </source>
</evidence>
<dbReference type="RefSeq" id="WP_344911190.1">
    <property type="nucleotide sequence ID" value="NZ_BAABDL010000058.1"/>
</dbReference>
<evidence type="ECO:0000256" key="5">
    <source>
        <dbReference type="ARBA" id="ARBA00023136"/>
    </source>
</evidence>
<evidence type="ECO:0000256" key="1">
    <source>
        <dbReference type="ARBA" id="ARBA00004651"/>
    </source>
</evidence>
<feature type="transmembrane region" description="Helical" evidence="7">
    <location>
        <begin position="21"/>
        <end position="38"/>
    </location>
</feature>
<feature type="coiled-coil region" evidence="6">
    <location>
        <begin position="446"/>
        <end position="508"/>
    </location>
</feature>
<dbReference type="PANTHER" id="PTHR30287:SF1">
    <property type="entry name" value="INNER MEMBRANE PROTEIN"/>
    <property type="match status" value="1"/>
</dbReference>
<reference evidence="10" key="1">
    <citation type="journal article" date="2019" name="Int. J. Syst. Evol. Microbiol.">
        <title>The Global Catalogue of Microorganisms (GCM) 10K type strain sequencing project: providing services to taxonomists for standard genome sequencing and annotation.</title>
        <authorList>
            <consortium name="The Broad Institute Genomics Platform"/>
            <consortium name="The Broad Institute Genome Sequencing Center for Infectious Disease"/>
            <person name="Wu L."/>
            <person name="Ma J."/>
        </authorList>
    </citation>
    <scope>NUCLEOTIDE SEQUENCE [LARGE SCALE GENOMIC DNA]</scope>
    <source>
        <strain evidence="10">JCM 17250</strain>
    </source>
</reference>
<name>A0ABP7VGE3_9BACI</name>
<feature type="domain" description="ABC3 transporter permease C-terminal" evidence="8">
    <location>
        <begin position="615"/>
        <end position="730"/>
    </location>
</feature>
<feature type="domain" description="ABC3 transporter permease C-terminal" evidence="8">
    <location>
        <begin position="1017"/>
        <end position="1130"/>
    </location>
</feature>
<accession>A0ABP7VGE3</accession>
<dbReference type="InterPro" id="IPR038766">
    <property type="entry name" value="Membrane_comp_ABC_pdt"/>
</dbReference>
<dbReference type="PANTHER" id="PTHR30287">
    <property type="entry name" value="MEMBRANE COMPONENT OF PREDICTED ABC SUPERFAMILY METABOLITE UPTAKE TRANSPORTER"/>
    <property type="match status" value="1"/>
</dbReference>
<feature type="transmembrane region" description="Helical" evidence="7">
    <location>
        <begin position="1009"/>
        <end position="1033"/>
    </location>
</feature>
<feature type="transmembrane region" description="Helical" evidence="7">
    <location>
        <begin position="705"/>
        <end position="728"/>
    </location>
</feature>
<dbReference type="Proteomes" id="UP001501734">
    <property type="component" value="Unassembled WGS sequence"/>
</dbReference>
<organism evidence="9 10">
    <name type="scientific">Amphibacillus indicireducens</name>
    <dbReference type="NCBI Taxonomy" id="1076330"/>
    <lineage>
        <taxon>Bacteria</taxon>
        <taxon>Bacillati</taxon>
        <taxon>Bacillota</taxon>
        <taxon>Bacilli</taxon>
        <taxon>Bacillales</taxon>
        <taxon>Bacillaceae</taxon>
        <taxon>Amphibacillus</taxon>
    </lineage>
</organism>
<proteinExistence type="predicted"/>
<evidence type="ECO:0000256" key="7">
    <source>
        <dbReference type="SAM" id="Phobius"/>
    </source>
</evidence>
<keyword evidence="5 7" id="KW-0472">Membrane</keyword>
<keyword evidence="3 7" id="KW-0812">Transmembrane</keyword>
<keyword evidence="4 7" id="KW-1133">Transmembrane helix</keyword>
<sequence>MKKTAVHKLVIREILNSKARFFSIFVLILLGVGFFAGLQATGPNMLVTVDDYFDSQKLYDAHVQSTLGIENAEIELLSEYGHAEFVEAGFSQDVLVGKSRHVMKLISYHPDKQLNQYLIESGRLPERSGEIALDERDMIQNQYEIGDQVTLYPDRDETDLSEQFERIDFEIVGFIRSPRYFTHESRGQTPIAGGQLDAFGVILEEDFNLPVYTDLFITFSSLRVEDTFSDEYKNQSRTYGSDIEQTLAGYAPERLVEIQVEAEKEIDEAEVDIAEGRAELEEARAELADARAKLDDGQEAIEEARAELEQGYQELTAGEAAYEQGLAKFKTEMKQAREQLEAGRVELELEADQLNQGLAELELGEAELNQVSGEIERQREQLLNQQENIQGLSDVIAVPIDFIPEAEIERILAETESVELNGQTLADLFAGYFAGVIPAEQVERVVKQINAELEAGLTQIDEATTEIVRQRSELNAGRAELEAGQELLNEARIKLDQQTGLLERERSKAEAELTTARIELDQGWQEYNEGIVLLDEQDIELSKAEQEYEEGLATFEEESADALEEIEEGEVEIAKAREELTDLTEPTYYTFLRKDHADFVQYEDNAGLLSELATIFPAVFFAVAALVTLTTITRMIEEQRGEIGTLKAFGYRDLEISLKYYVYALGASLLGTLFGLVLGYTFLPVIIFNAYGMMYNLPDLILANYWSYTVIATAIAMISTVVTAWFVLRSDLKSQPAVLMRPKAPKIGKRIFLERMTLVWRRLDFIKKVTARNLFRYKQRMLMTIVGIAGCAALIIAGFGIRGAVEGLLDLQFGNVMNYDAMVILDDEATEEAQASYQQFIESYDGIDQDIAVFQQQFEVSYEGHPTQGLTVMVPEDIGSFNDFIQLKDRKSDQAYQLTNDGGIITERLANLFELEPGDDLTIIDSDNQSYQIKITAITENYTGHYLYLTKAVYQTEIANSLNYNSSLLKHDQDDTWEDQLSEQLMLEEQVISVSFIASMTEAFRDSMASLNIVVVVLILSAAGLAFVVLYNLTNINVSERIRELSTIKVLGFYDNEVTMYIYRENLVLTMMGILAGSIFGRFLFSFVMETIAMDNMMFNPALHWTSYLYAGLLTLLFSTLVMWMMHHKLKRIDMIEALKSNE</sequence>